<comment type="caution">
    <text evidence="1">The sequence shown here is derived from an EMBL/GenBank/DDBJ whole genome shotgun (WGS) entry which is preliminary data.</text>
</comment>
<keyword evidence="2" id="KW-1185">Reference proteome</keyword>
<evidence type="ECO:0000313" key="2">
    <source>
        <dbReference type="Proteomes" id="UP000613580"/>
    </source>
</evidence>
<dbReference type="EMBL" id="JACAZE010000028">
    <property type="protein sequence ID" value="KAF7289663.1"/>
    <property type="molecule type" value="Genomic_DNA"/>
</dbReference>
<dbReference type="OrthoDB" id="3222453at2759"/>
<proteinExistence type="predicted"/>
<dbReference type="Proteomes" id="UP000613580">
    <property type="component" value="Unassembled WGS sequence"/>
</dbReference>
<sequence>MMSASTKSASKLYRSLSSPEDGTAVFLPAPNENLPDVCKRTGVQVGDVGIRRGKNMSLELLFNALLPADEAVNQNWGVPEGFVPFTNGAGVNVKGDKGFHTTGTIIAGRKGRKTSFTLGGNSTLSVPIPLSADSSAELSLRSKSAAALFLPNGASREDLIPIKQFRQYIHQHAAAWYAFAEALGFLPSLNRDDALFVVTGCDKASAWVIMTASRKRRSVGCNLNLSLPNAVSANFAPKYEWERSAYELVRVSEPTDSDVKNQCVFVRGCVVSKPRRATSLWAAMVKKMVKRREGRDNEYGEVCGPSAGMAI</sequence>
<dbReference type="AlphaFoldDB" id="A0A8H6RZ80"/>
<reference evidence="1" key="1">
    <citation type="submission" date="2020-05" db="EMBL/GenBank/DDBJ databases">
        <title>Mycena genomes resolve the evolution of fungal bioluminescence.</title>
        <authorList>
            <person name="Tsai I.J."/>
        </authorList>
    </citation>
    <scope>NUCLEOTIDE SEQUENCE</scope>
    <source>
        <strain evidence="1">110903Hualien_Pintung</strain>
    </source>
</reference>
<name>A0A8H6RZ80_MYCCL</name>
<organism evidence="1 2">
    <name type="scientific">Mycena chlorophos</name>
    <name type="common">Agaric fungus</name>
    <name type="synonym">Agaricus chlorophos</name>
    <dbReference type="NCBI Taxonomy" id="658473"/>
    <lineage>
        <taxon>Eukaryota</taxon>
        <taxon>Fungi</taxon>
        <taxon>Dikarya</taxon>
        <taxon>Basidiomycota</taxon>
        <taxon>Agaricomycotina</taxon>
        <taxon>Agaricomycetes</taxon>
        <taxon>Agaricomycetidae</taxon>
        <taxon>Agaricales</taxon>
        <taxon>Marasmiineae</taxon>
        <taxon>Mycenaceae</taxon>
        <taxon>Mycena</taxon>
    </lineage>
</organism>
<evidence type="ECO:0000313" key="1">
    <source>
        <dbReference type="EMBL" id="KAF7289663.1"/>
    </source>
</evidence>
<accession>A0A8H6RZ80</accession>
<protein>
    <submittedName>
        <fullName evidence="1">Uncharacterized protein</fullName>
    </submittedName>
</protein>
<gene>
    <name evidence="1" type="ORF">HMN09_01328900</name>
</gene>